<dbReference type="PANTHER" id="PTHR30006:SF2">
    <property type="entry name" value="ABC TRANSPORTER SUBSTRATE-BINDING PROTEIN"/>
    <property type="match status" value="1"/>
</dbReference>
<dbReference type="AlphaFoldDB" id="A0A4R4NJR7"/>
<proteinExistence type="predicted"/>
<comment type="caution">
    <text evidence="3">The sequence shown here is derived from an EMBL/GenBank/DDBJ whole genome shotgun (WGS) entry which is preliminary data.</text>
</comment>
<dbReference type="PANTHER" id="PTHR30006">
    <property type="entry name" value="THIAMINE-BINDING PERIPLASMIC PROTEIN-RELATED"/>
    <property type="match status" value="1"/>
</dbReference>
<dbReference type="SUPFAM" id="SSF53850">
    <property type="entry name" value="Periplasmic binding protein-like II"/>
    <property type="match status" value="1"/>
</dbReference>
<keyword evidence="1 2" id="KW-0732">Signal</keyword>
<dbReference type="PROSITE" id="PS51257">
    <property type="entry name" value="PROKAR_LIPOPROTEIN"/>
    <property type="match status" value="1"/>
</dbReference>
<protein>
    <submittedName>
        <fullName evidence="3">ABC transporter substrate-binding protein</fullName>
    </submittedName>
</protein>
<reference evidence="3 4" key="1">
    <citation type="submission" date="2019-02" db="EMBL/GenBank/DDBJ databases">
        <title>Draft genome sequences of novel Actinobacteria.</title>
        <authorList>
            <person name="Sahin N."/>
            <person name="Ay H."/>
            <person name="Saygin H."/>
        </authorList>
    </citation>
    <scope>NUCLEOTIDE SEQUENCE [LARGE SCALE GENOMIC DNA]</scope>
    <source>
        <strain evidence="3 4">KC201</strain>
    </source>
</reference>
<keyword evidence="4" id="KW-1185">Reference proteome</keyword>
<dbReference type="Proteomes" id="UP000295157">
    <property type="component" value="Unassembled WGS sequence"/>
</dbReference>
<evidence type="ECO:0000313" key="3">
    <source>
        <dbReference type="EMBL" id="TDC09325.1"/>
    </source>
</evidence>
<dbReference type="InterPro" id="IPR006059">
    <property type="entry name" value="SBP"/>
</dbReference>
<dbReference type="RefSeq" id="WP_132331163.1">
    <property type="nucleotide sequence ID" value="NZ_SMJZ01000018.1"/>
</dbReference>
<evidence type="ECO:0000313" key="4">
    <source>
        <dbReference type="Proteomes" id="UP000295157"/>
    </source>
</evidence>
<dbReference type="EMBL" id="SMJZ01000018">
    <property type="protein sequence ID" value="TDC09325.1"/>
    <property type="molecule type" value="Genomic_DNA"/>
</dbReference>
<dbReference type="Gene3D" id="3.40.190.10">
    <property type="entry name" value="Periplasmic binding protein-like II"/>
    <property type="match status" value="2"/>
</dbReference>
<dbReference type="Pfam" id="PF13416">
    <property type="entry name" value="SBP_bac_8"/>
    <property type="match status" value="1"/>
</dbReference>
<name>A0A4R4NJR7_9ACTN</name>
<organism evidence="3 4">
    <name type="scientific">Nonomuraea longispora</name>
    <dbReference type="NCBI Taxonomy" id="1848320"/>
    <lineage>
        <taxon>Bacteria</taxon>
        <taxon>Bacillati</taxon>
        <taxon>Actinomycetota</taxon>
        <taxon>Actinomycetes</taxon>
        <taxon>Streptosporangiales</taxon>
        <taxon>Streptosporangiaceae</taxon>
        <taxon>Nonomuraea</taxon>
    </lineage>
</organism>
<evidence type="ECO:0000256" key="2">
    <source>
        <dbReference type="SAM" id="SignalP"/>
    </source>
</evidence>
<feature type="signal peptide" evidence="2">
    <location>
        <begin position="1"/>
        <end position="22"/>
    </location>
</feature>
<evidence type="ECO:0000256" key="1">
    <source>
        <dbReference type="ARBA" id="ARBA00022729"/>
    </source>
</evidence>
<gene>
    <name evidence="3" type="ORF">E1267_07535</name>
</gene>
<dbReference type="OrthoDB" id="366726at2"/>
<accession>A0A4R4NJR7</accession>
<sequence length="365" mass="37993">MNAGRTGRRALATAVAAVLALAGCGGSGGGAGEAAKLEVGGELIADEQLFSAAKEEGSLVFYTGGSEHSEKAVTDAFTEATGIEVETIRLAPNKLAERVLSEVGAKKLGADVIRISGEDIIVSLVKAGTFQKTPLQNAAKTAAGDAIQDDGLYFSSFDRVYSFAFNNAVVPKGQEPKNWADLLDPKWRGKLGIVQVGAGGSTAALTRFQFDKIGGDYLKKYAANKPRIFDSSAGQTDALTRGEVSVATMPVATGVGAIADGAPLTIAVPEEGAAGYPFYAGVGSQAPSPNAAKVFAAWLLSKDAQKIAVQQGDYPVRADVGAPQVGDQAFPAADSGWLYRTDAETSLKYVEEDAKRWRQIFGYTG</sequence>
<feature type="chain" id="PRO_5038347961" evidence="2">
    <location>
        <begin position="23"/>
        <end position="365"/>
    </location>
</feature>